<keyword evidence="8" id="KW-1185">Reference proteome</keyword>
<dbReference type="Pfam" id="PF04500">
    <property type="entry name" value="FLYWCH"/>
    <property type="match status" value="1"/>
</dbReference>
<name>A0A5N4A659_PHOPY</name>
<evidence type="ECO:0000313" key="8">
    <source>
        <dbReference type="Proteomes" id="UP000327044"/>
    </source>
</evidence>
<gene>
    <name evidence="7" type="ORF">PPYR_00016</name>
    <name evidence="6" type="ORF">PPYR_14707</name>
</gene>
<sequence length="475" mass="54907">MNQNNVKSQRGTNKFVHEGFVYVKDKDSIDGATIFWRCDRKYSGCRGRIWTNSVDGTFNCLRRNHTCCATGDAARIEVLKVQTNVKHRAASTMETPSQIRTEVLQNASAATLGRISSSMAMAKMVNRVRRKENVAPAIPDTRRGIEVPENYKQYEVSEGVFENYLLMDSGNDDDNRILVFGREYNQTWAHDMRDIFMDGTFLLAPPLFKQIFVVLARRGERYVFPVLFCLLPNKTTQTYRKLFFLIKQQWPRFNPETINVDYEVAIHDALRTEFPEADVRGCFFHLVQNLRKHLSSSNLLGRYQTDADFALQARMITSLAFVPEENLMQALIDLENYVTDDLEPIVAWFTNTYVGRLRNNGTRAPPNFPYATWSVLQRTLAGSDRTNNYAEALHRKLQLGFGVAHPSIWKFLDGLKKIQKLFDATYEDFVAAREPPLKRRRYDEADRRILTKVQNFDAGSIIEYLRGLSHNYRME</sequence>
<keyword evidence="2" id="KW-0863">Zinc-finger</keyword>
<evidence type="ECO:0000256" key="2">
    <source>
        <dbReference type="ARBA" id="ARBA00022771"/>
    </source>
</evidence>
<proteinExistence type="predicted"/>
<feature type="domain" description="FLYWCH-type" evidence="4">
    <location>
        <begin position="6"/>
        <end position="66"/>
    </location>
</feature>
<evidence type="ECO:0008006" key="9">
    <source>
        <dbReference type="Google" id="ProtNLM"/>
    </source>
</evidence>
<protein>
    <recommendedName>
        <fullName evidence="9">MULE transposase domain-containing protein</fullName>
    </recommendedName>
</protein>
<evidence type="ECO:0000259" key="4">
    <source>
        <dbReference type="Pfam" id="PF04500"/>
    </source>
</evidence>
<evidence type="ECO:0000259" key="5">
    <source>
        <dbReference type="Pfam" id="PF10551"/>
    </source>
</evidence>
<keyword evidence="3" id="KW-0862">Zinc</keyword>
<evidence type="ECO:0000256" key="3">
    <source>
        <dbReference type="ARBA" id="ARBA00022833"/>
    </source>
</evidence>
<dbReference type="Pfam" id="PF10551">
    <property type="entry name" value="MULE"/>
    <property type="match status" value="1"/>
</dbReference>
<dbReference type="PANTHER" id="PTHR47160">
    <property type="entry name" value="PUTATIVE-RELATED"/>
    <property type="match status" value="1"/>
</dbReference>
<feature type="domain" description="MULE transposase" evidence="5">
    <location>
        <begin position="196"/>
        <end position="289"/>
    </location>
</feature>
<evidence type="ECO:0000313" key="7">
    <source>
        <dbReference type="EMBL" id="KAB0803046.1"/>
    </source>
</evidence>
<evidence type="ECO:0000256" key="1">
    <source>
        <dbReference type="ARBA" id="ARBA00022723"/>
    </source>
</evidence>
<keyword evidence="1" id="KW-0479">Metal-binding</keyword>
<accession>A0A5N4A659</accession>
<dbReference type="AlphaFoldDB" id="A0A5N4A659"/>
<dbReference type="EMBL" id="VVIM01000010">
    <property type="protein sequence ID" value="KAB0792748.1"/>
    <property type="molecule type" value="Genomic_DNA"/>
</dbReference>
<dbReference type="PANTHER" id="PTHR47160:SF10">
    <property type="entry name" value="MULE TRANSPOSASE DOMAIN-CONTAINING PROTEIN"/>
    <property type="match status" value="1"/>
</dbReference>
<evidence type="ECO:0000313" key="6">
    <source>
        <dbReference type="EMBL" id="KAB0792748.1"/>
    </source>
</evidence>
<dbReference type="Gene3D" id="2.20.25.240">
    <property type="match status" value="1"/>
</dbReference>
<reference evidence="6" key="2">
    <citation type="submission" date="2019-08" db="EMBL/GenBank/DDBJ databases">
        <authorList>
            <consortium name="Photinus pyralis genome working group"/>
            <person name="Fallon T.R."/>
            <person name="Sander Lower S.E."/>
            <person name="Weng J.-K."/>
        </authorList>
    </citation>
    <scope>NUCLEOTIDE SEQUENCE</scope>
    <source>
        <strain evidence="6">1611_PpyrPB1</strain>
        <tissue evidence="6">Whole body</tissue>
    </source>
</reference>
<dbReference type="Proteomes" id="UP000327044">
    <property type="component" value="Unassembled WGS sequence"/>
</dbReference>
<dbReference type="InParanoid" id="A0A5N4A659"/>
<dbReference type="GO" id="GO:0008270">
    <property type="term" value="F:zinc ion binding"/>
    <property type="evidence" value="ECO:0007669"/>
    <property type="project" value="UniProtKB-KW"/>
</dbReference>
<dbReference type="EMBL" id="VVIM01000001">
    <property type="protein sequence ID" value="KAB0803046.1"/>
    <property type="molecule type" value="Genomic_DNA"/>
</dbReference>
<reference evidence="6 8" key="1">
    <citation type="journal article" date="2018" name="Elife">
        <title>Firefly genomes illuminate parallel origins of bioluminescence in beetles.</title>
        <authorList>
            <person name="Fallon T.R."/>
            <person name="Lower S.E."/>
            <person name="Chang C.H."/>
            <person name="Bessho-Uehara M."/>
            <person name="Martin G.J."/>
            <person name="Bewick A.J."/>
            <person name="Behringer M."/>
            <person name="Debat H.J."/>
            <person name="Wong I."/>
            <person name="Day J.C."/>
            <person name="Suvorov A."/>
            <person name="Silva C.J."/>
            <person name="Stanger-Hall K.F."/>
            <person name="Hall D.W."/>
            <person name="Schmitz R.J."/>
            <person name="Nelson D.R."/>
            <person name="Lewis S.M."/>
            <person name="Shigenobu S."/>
            <person name="Bybee S.M."/>
            <person name="Larracuente A.M."/>
            <person name="Oba Y."/>
            <person name="Weng J.K."/>
        </authorList>
    </citation>
    <scope>NUCLEOTIDE SEQUENCE [LARGE SCALE GENOMIC DNA]</scope>
    <source>
        <strain evidence="6">1611_PpyrPB1</strain>
        <tissue evidence="6">Whole body</tissue>
    </source>
</reference>
<dbReference type="InterPro" id="IPR018289">
    <property type="entry name" value="MULE_transposase_dom"/>
</dbReference>
<dbReference type="InterPro" id="IPR007588">
    <property type="entry name" value="Znf_FLYWCH"/>
</dbReference>
<comment type="caution">
    <text evidence="6">The sequence shown here is derived from an EMBL/GenBank/DDBJ whole genome shotgun (WGS) entry which is preliminary data.</text>
</comment>
<organism evidence="6 8">
    <name type="scientific">Photinus pyralis</name>
    <name type="common">Common eastern firefly</name>
    <name type="synonym">Lampyris pyralis</name>
    <dbReference type="NCBI Taxonomy" id="7054"/>
    <lineage>
        <taxon>Eukaryota</taxon>
        <taxon>Metazoa</taxon>
        <taxon>Ecdysozoa</taxon>
        <taxon>Arthropoda</taxon>
        <taxon>Hexapoda</taxon>
        <taxon>Insecta</taxon>
        <taxon>Pterygota</taxon>
        <taxon>Neoptera</taxon>
        <taxon>Endopterygota</taxon>
        <taxon>Coleoptera</taxon>
        <taxon>Polyphaga</taxon>
        <taxon>Elateriformia</taxon>
        <taxon>Elateroidea</taxon>
        <taxon>Lampyridae</taxon>
        <taxon>Lampyrinae</taxon>
        <taxon>Photinus</taxon>
    </lineage>
</organism>